<organism evidence="1 2">
    <name type="scientific">Melastoma candidum</name>
    <dbReference type="NCBI Taxonomy" id="119954"/>
    <lineage>
        <taxon>Eukaryota</taxon>
        <taxon>Viridiplantae</taxon>
        <taxon>Streptophyta</taxon>
        <taxon>Embryophyta</taxon>
        <taxon>Tracheophyta</taxon>
        <taxon>Spermatophyta</taxon>
        <taxon>Magnoliopsida</taxon>
        <taxon>eudicotyledons</taxon>
        <taxon>Gunneridae</taxon>
        <taxon>Pentapetalae</taxon>
        <taxon>rosids</taxon>
        <taxon>malvids</taxon>
        <taxon>Myrtales</taxon>
        <taxon>Melastomataceae</taxon>
        <taxon>Melastomatoideae</taxon>
        <taxon>Melastomateae</taxon>
        <taxon>Melastoma</taxon>
    </lineage>
</organism>
<dbReference type="Proteomes" id="UP001057402">
    <property type="component" value="Chromosome 12"/>
</dbReference>
<accession>A0ACB9L429</accession>
<name>A0ACB9L429_9MYRT</name>
<proteinExistence type="predicted"/>
<protein>
    <submittedName>
        <fullName evidence="1">Uncharacterized protein</fullName>
    </submittedName>
</protein>
<keyword evidence="2" id="KW-1185">Reference proteome</keyword>
<gene>
    <name evidence="1" type="ORF">MLD38_039707</name>
</gene>
<evidence type="ECO:0000313" key="1">
    <source>
        <dbReference type="EMBL" id="KAI4304156.1"/>
    </source>
</evidence>
<sequence length="120" mass="13218">MAVGDKVRNNQVLLRHFVTGFPKDSDFQLRESTVELSIPQGSGPAVRVKNLYLSCDPYMRTRMAKSLQPISGYWVLRVIDSTLPNLTEGEGASRKGSFAIPATRGCLPILTTFVLFSTLA</sequence>
<evidence type="ECO:0000313" key="2">
    <source>
        <dbReference type="Proteomes" id="UP001057402"/>
    </source>
</evidence>
<reference evidence="2" key="1">
    <citation type="journal article" date="2023" name="Front. Plant Sci.">
        <title>Chromosomal-level genome assembly of Melastoma candidum provides insights into trichome evolution.</title>
        <authorList>
            <person name="Zhong Y."/>
            <person name="Wu W."/>
            <person name="Sun C."/>
            <person name="Zou P."/>
            <person name="Liu Y."/>
            <person name="Dai S."/>
            <person name="Zhou R."/>
        </authorList>
    </citation>
    <scope>NUCLEOTIDE SEQUENCE [LARGE SCALE GENOMIC DNA]</scope>
</reference>
<comment type="caution">
    <text evidence="1">The sequence shown here is derived from an EMBL/GenBank/DDBJ whole genome shotgun (WGS) entry which is preliminary data.</text>
</comment>
<dbReference type="EMBL" id="CM042891">
    <property type="protein sequence ID" value="KAI4304156.1"/>
    <property type="molecule type" value="Genomic_DNA"/>
</dbReference>